<organism evidence="1 2">
    <name type="scientific">Leptospira terpstrae serovar Hualin str. LT 11-33 = ATCC 700639</name>
    <dbReference type="NCBI Taxonomy" id="1257025"/>
    <lineage>
        <taxon>Bacteria</taxon>
        <taxon>Pseudomonadati</taxon>
        <taxon>Spirochaetota</taxon>
        <taxon>Spirochaetia</taxon>
        <taxon>Leptospirales</taxon>
        <taxon>Leptospiraceae</taxon>
        <taxon>Leptospira</taxon>
    </lineage>
</organism>
<evidence type="ECO:0000313" key="2">
    <source>
        <dbReference type="Proteomes" id="UP000012371"/>
    </source>
</evidence>
<name>N1VS59_9LEPT</name>
<comment type="caution">
    <text evidence="1">The sequence shown here is derived from an EMBL/GenBank/DDBJ whole genome shotgun (WGS) entry which is preliminary data.</text>
</comment>
<proteinExistence type="predicted"/>
<keyword evidence="2" id="KW-1185">Reference proteome</keyword>
<gene>
    <name evidence="1" type="ORF">LEP1GSC203_1132</name>
</gene>
<evidence type="ECO:0000313" key="1">
    <source>
        <dbReference type="EMBL" id="EMY61273.1"/>
    </source>
</evidence>
<dbReference type="AlphaFoldDB" id="N1VS59"/>
<dbReference type="STRING" id="1257025.LEP1GSC203_1132"/>
<reference evidence="1" key="1">
    <citation type="submission" date="2013-03" db="EMBL/GenBank/DDBJ databases">
        <authorList>
            <person name="Harkins D.M."/>
            <person name="Durkin A.S."/>
            <person name="Brinkac L.M."/>
            <person name="Haft D.H."/>
            <person name="Selengut J.D."/>
            <person name="Sanka R."/>
            <person name="DePew J."/>
            <person name="Purushe J."/>
            <person name="Hartskeerl R.A."/>
            <person name="Ahmed A."/>
            <person name="van der Linden H."/>
            <person name="Goris M.G.A."/>
            <person name="Vinetz J.M."/>
            <person name="Sutton G.G."/>
            <person name="Nierman W.C."/>
            <person name="Fouts D.E."/>
        </authorList>
    </citation>
    <scope>NUCLEOTIDE SEQUENCE [LARGE SCALE GENOMIC DNA]</scope>
    <source>
        <strain evidence="1">LT 11-33</strain>
    </source>
</reference>
<dbReference type="EMBL" id="AOGW02000010">
    <property type="protein sequence ID" value="EMY61273.1"/>
    <property type="molecule type" value="Genomic_DNA"/>
</dbReference>
<sequence length="43" mass="4907">MPIFVLEKLELFFKKNKVLKSPKSSIKTQIILKNSKNTAISSN</sequence>
<protein>
    <submittedName>
        <fullName evidence="1">Uncharacterized protein</fullName>
    </submittedName>
</protein>
<accession>N1VS59</accession>
<dbReference type="Proteomes" id="UP000012371">
    <property type="component" value="Unassembled WGS sequence"/>
</dbReference>